<evidence type="ECO:0000256" key="1">
    <source>
        <dbReference type="ARBA" id="ARBA00022490"/>
    </source>
</evidence>
<dbReference type="GO" id="GO:0003723">
    <property type="term" value="F:RNA binding"/>
    <property type="evidence" value="ECO:0007669"/>
    <property type="project" value="InterPro"/>
</dbReference>
<protein>
    <recommendedName>
        <fullName evidence="5">PCI domain-containing protein</fullName>
    </recommendedName>
</protein>
<dbReference type="InterPro" id="IPR000717">
    <property type="entry name" value="PCI_dom"/>
</dbReference>
<dbReference type="InterPro" id="IPR008905">
    <property type="entry name" value="EIF3C_N_dom"/>
</dbReference>
<dbReference type="Pfam" id="PF05470">
    <property type="entry name" value="eIF-3c_N"/>
    <property type="match status" value="1"/>
</dbReference>
<gene>
    <name evidence="6" type="ORF">PPERSA_06631</name>
</gene>
<sequence length="837" mass="98832">MSKKFQEEDEVEDVLQNLSDSSESEQSDSSSSGSSSSESGSESDSGEEKQRHQKKAQWEESDSDVSEKRVIKSQSQKRLEKMKELITKMKVKLDIKDFSQLYDLYEELNKELLKHKIYFDKNGIPKMYIYYIYWLEQQLKALPTSEKQKLSTANNKAFNTLKQKLKKNRVNHITELEKCEQNPDDYYNSDRDDKGSDDEQATKKKKNADDSSESEDEDNFVNREMRKYRNSNDPQIRRKYWMKKSYLFPHLFKDEDEDKASDSEEEQKEKKERRRKEQQEAKLKKQQEDDLSNFNIKDTSVKDIDIKDHDEVEKFLRNVVSNRNSFSTAEKQFNYHNLERCFQKYSDKQERALEIIMILLPVCTDFSKTISPSHMPRIIWNTVLQCLQTTLQVLKTKKQGDLEVQTFNPMTRKVGNEEKPIEFEDDEQQKNHVFHSMSYMKNQLSTYIVTLEGELYNAFKYLDFTNSEYNLRISDQFALLNTIKSIQEYYQSLEDMETVARIAFRRLANLYFIHDSQLEGLRKKATENKKNYKFEFYAVQDSEKQIRELCQIVQQHSNNQSNQIRAILYQIYHHAIHDRTQQAKEIMLMTHLPQNEFIQKAASQHQLLYLRFLAQQGLAYFRQGNYKDANLHLREVFVQVVFGKRQLKEVLGQNIGKTASDYDKKVALPYHMHINIELVETVHLIVGMILDLPALVSVEKKVNLSSKQRNVSFKAFYDSFNSTGKSYKNEQKVQHKTYNGPVENNQEILNAASRAIMRGTWEEANQYISRLNIWSKIHNGEQAKNILFENAKECSYKCYLLYYKSFFQSLSLNQLSKQFNLPINRIKTITSKFINNL</sequence>
<keyword evidence="2" id="KW-0396">Initiation factor</keyword>
<dbReference type="GO" id="GO:0003743">
    <property type="term" value="F:translation initiation factor activity"/>
    <property type="evidence" value="ECO:0007669"/>
    <property type="project" value="UniProtKB-KW"/>
</dbReference>
<evidence type="ECO:0000313" key="6">
    <source>
        <dbReference type="EMBL" id="KRX04997.1"/>
    </source>
</evidence>
<accession>A0A0V0QSV3</accession>
<evidence type="ECO:0000256" key="4">
    <source>
        <dbReference type="SAM" id="MobiDB-lite"/>
    </source>
</evidence>
<dbReference type="PANTHER" id="PTHR13937:SF0">
    <property type="entry name" value="EUKARYOTIC TRANSLATION INITIATION FACTOR 3 SUBUNIT C-RELATED"/>
    <property type="match status" value="1"/>
</dbReference>
<feature type="region of interest" description="Disordered" evidence="4">
    <location>
        <begin position="1"/>
        <end position="73"/>
    </location>
</feature>
<dbReference type="EMBL" id="LDAU01000110">
    <property type="protein sequence ID" value="KRX04997.1"/>
    <property type="molecule type" value="Genomic_DNA"/>
</dbReference>
<feature type="compositionally biased region" description="Basic and acidic residues" evidence="4">
    <location>
        <begin position="267"/>
        <end position="288"/>
    </location>
</feature>
<organism evidence="6 7">
    <name type="scientific">Pseudocohnilembus persalinus</name>
    <name type="common">Ciliate</name>
    <dbReference type="NCBI Taxonomy" id="266149"/>
    <lineage>
        <taxon>Eukaryota</taxon>
        <taxon>Sar</taxon>
        <taxon>Alveolata</taxon>
        <taxon>Ciliophora</taxon>
        <taxon>Intramacronucleata</taxon>
        <taxon>Oligohymenophorea</taxon>
        <taxon>Scuticociliatia</taxon>
        <taxon>Philasterida</taxon>
        <taxon>Pseudocohnilembidae</taxon>
        <taxon>Pseudocohnilembus</taxon>
    </lineage>
</organism>
<feature type="compositionally biased region" description="Acidic residues" evidence="4">
    <location>
        <begin position="210"/>
        <end position="219"/>
    </location>
</feature>
<dbReference type="InParanoid" id="A0A0V0QSV3"/>
<dbReference type="GO" id="GO:0005852">
    <property type="term" value="C:eukaryotic translation initiation factor 3 complex"/>
    <property type="evidence" value="ECO:0007669"/>
    <property type="project" value="InterPro"/>
</dbReference>
<dbReference type="GO" id="GO:0031369">
    <property type="term" value="F:translation initiation factor binding"/>
    <property type="evidence" value="ECO:0007669"/>
    <property type="project" value="InterPro"/>
</dbReference>
<feature type="compositionally biased region" description="Low complexity" evidence="4">
    <location>
        <begin position="27"/>
        <end position="43"/>
    </location>
</feature>
<proteinExistence type="predicted"/>
<keyword evidence="3" id="KW-0648">Protein biosynthesis</keyword>
<evidence type="ECO:0000256" key="3">
    <source>
        <dbReference type="ARBA" id="ARBA00022917"/>
    </source>
</evidence>
<comment type="caution">
    <text evidence="6">The sequence shown here is derived from an EMBL/GenBank/DDBJ whole genome shotgun (WGS) entry which is preliminary data.</text>
</comment>
<dbReference type="Proteomes" id="UP000054937">
    <property type="component" value="Unassembled WGS sequence"/>
</dbReference>
<evidence type="ECO:0000256" key="2">
    <source>
        <dbReference type="ARBA" id="ARBA00022540"/>
    </source>
</evidence>
<feature type="compositionally biased region" description="Acidic residues" evidence="4">
    <location>
        <begin position="256"/>
        <end position="266"/>
    </location>
</feature>
<dbReference type="InterPro" id="IPR027516">
    <property type="entry name" value="EIF3C"/>
</dbReference>
<reference evidence="6 7" key="1">
    <citation type="journal article" date="2015" name="Sci. Rep.">
        <title>Genome of the facultative scuticociliatosis pathogen Pseudocohnilembus persalinus provides insight into its virulence through horizontal gene transfer.</title>
        <authorList>
            <person name="Xiong J."/>
            <person name="Wang G."/>
            <person name="Cheng J."/>
            <person name="Tian M."/>
            <person name="Pan X."/>
            <person name="Warren A."/>
            <person name="Jiang C."/>
            <person name="Yuan D."/>
            <person name="Miao W."/>
        </authorList>
    </citation>
    <scope>NUCLEOTIDE SEQUENCE [LARGE SCALE GENOMIC DNA]</scope>
    <source>
        <strain evidence="6">36N120E</strain>
    </source>
</reference>
<dbReference type="FunCoup" id="A0A0V0QSV3">
    <property type="interactions" value="454"/>
</dbReference>
<evidence type="ECO:0000259" key="5">
    <source>
        <dbReference type="PROSITE" id="PS50250"/>
    </source>
</evidence>
<dbReference type="AlphaFoldDB" id="A0A0V0QSV3"/>
<feature type="region of interest" description="Disordered" evidence="4">
    <location>
        <begin position="174"/>
        <end position="231"/>
    </location>
</feature>
<keyword evidence="7" id="KW-1185">Reference proteome</keyword>
<dbReference type="OrthoDB" id="29647at2759"/>
<keyword evidence="1" id="KW-0963">Cytoplasm</keyword>
<name>A0A0V0QSV3_PSEPJ</name>
<dbReference type="PROSITE" id="PS50250">
    <property type="entry name" value="PCI"/>
    <property type="match status" value="1"/>
</dbReference>
<feature type="region of interest" description="Disordered" evidence="4">
    <location>
        <begin position="256"/>
        <end position="290"/>
    </location>
</feature>
<dbReference type="OMA" id="CQIEVLV"/>
<evidence type="ECO:0000313" key="7">
    <source>
        <dbReference type="Proteomes" id="UP000054937"/>
    </source>
</evidence>
<feature type="domain" description="PCI" evidence="5">
    <location>
        <begin position="670"/>
        <end position="837"/>
    </location>
</feature>
<dbReference type="PANTHER" id="PTHR13937">
    <property type="entry name" value="EUKARYOTIC TRANSLATION INITATION FACTOR 3, SUBUNIT 8 EIF3S8 -RELATED"/>
    <property type="match status" value="1"/>
</dbReference>